<evidence type="ECO:0000259" key="8">
    <source>
        <dbReference type="PROSITE" id="PS51836"/>
    </source>
</evidence>
<dbReference type="GO" id="GO:0005765">
    <property type="term" value="C:lysosomal membrane"/>
    <property type="evidence" value="ECO:0007669"/>
    <property type="project" value="UniProtKB-SubCell"/>
</dbReference>
<dbReference type="Ensembl" id="ENSEBUT00000008737.1">
    <property type="protein sequence ID" value="ENSEBUP00000008241.1"/>
    <property type="gene ID" value="ENSEBUG00000005352.1"/>
</dbReference>
<dbReference type="AlphaFoldDB" id="A0A8C4Q0S1"/>
<dbReference type="PANTHER" id="PTHR21634:SF9">
    <property type="entry name" value="RE13835P"/>
    <property type="match status" value="1"/>
</dbReference>
<dbReference type="Pfam" id="PF14636">
    <property type="entry name" value="FNIP_N"/>
    <property type="match status" value="1"/>
</dbReference>
<dbReference type="InterPro" id="IPR028085">
    <property type="entry name" value="FNIP_mid_dom"/>
</dbReference>
<evidence type="ECO:0000256" key="3">
    <source>
        <dbReference type="ARBA" id="ARBA00007541"/>
    </source>
</evidence>
<evidence type="ECO:0000313" key="9">
    <source>
        <dbReference type="Ensembl" id="ENSEBUP00000008241.1"/>
    </source>
</evidence>
<sequence length="1151" mass="127067">MASTLFQKLFHKRVALSPALHWSDAEPCWPECNFDGSQVRLIIYQECERRGFQPLFDSSTVRLSQKENGNIMVEGDEVEVVKSLGCSPQRPSSLPAEFVPKHQCAQSVRVGSDVKMLGEMMFGNVAMSYKGSTLKIHQIRSPPQLLLSKVFTLKTGGSTSLSGSSSSSLLTESFECTNSGLTSSHSFPVLNTNTMLQERTRGFLSFSCGRKCSSVQALQAVSLGLVRSASFFAAQSSPLDMPSRSGREDGDSGIARFASLTSLKVGSPSSSLPNIGSFNRRFIRSQNMSLNSALISKRSTEENFFTSDGSCGANPSRVRQKRIAIGIIFSLSESQEEGRKFEEFFFSHFLLIEGHLNCLRAAVEQAILNCRKIRVPMQCSQMHLQKIMDALYQFRCSVTDLYVQPRLAQPAWLAMSSTCSHKSQICLHLLQSLDATLELSHNQFLPALLSAVLTHHLAWVSTVMPSGHVPFSNFTQKHSSQALDMLARSHPYNPLWAQLGDLYGCLGCPFKMARVVVIGRQQDVVQHVLYTLSYFIRCSEVKENKLELQGPGLLDPDDYCSNIITSFEPGEVEQSEYVVVTLQRHLESSSHQNLALHTRKTNAKPQTGLDSRLADGLHCNSACGCTEDRTTGWDTMSSSGSDTNSLSIKSSSMTTGAPIKQMLHDLGAVSAEPKREKATVTLESVPQYSVPALCDKENEACAVYQSFVESGEVSCSSLPNHQVDKLSLTEAISVKRRNSPQGSRKVKFLIGCSLSPDSDMESRTQRLEESLRPLSFKEDTNGYRSTVQQERNEFDENVCTTDQPKTKSCNLIRRLPSFVGDNSLFDEYFNVDDDGDGGDLERKTFGDIPIEQHCCEAVKPGPVGTTCLEIPQSALIPADDSEACFEPTVKTTNNCTSFDPHLNQRTPEPVNAPKLGLEDERSLDIEIPRNESSDSALGDSDGEERVSCRNRRHVSPQQVELPLPRCNIVEAHSSNNLSSFGKSLLGGFCPRYVPDLVLQGLPSDVGLQERLLEDLNHAVQHPVLEEPVAEAVCVLADSERWTVQLLSSQRRGLDTQRLTKDVLVSSLVSHILHSTLQLWKLGLPADFCVMHLEDQLQEIFRKSQMLAEYLKGNERVRVKELGAVLGIEASDLPLLTAVASTHSPHVAQILL</sequence>
<evidence type="ECO:0000256" key="6">
    <source>
        <dbReference type="ARBA" id="ARBA00023228"/>
    </source>
</evidence>
<evidence type="ECO:0000256" key="1">
    <source>
        <dbReference type="ARBA" id="ARBA00004496"/>
    </source>
</evidence>
<keyword evidence="5" id="KW-0472">Membrane</keyword>
<dbReference type="InterPro" id="IPR026156">
    <property type="entry name" value="FNIP_fam"/>
</dbReference>
<dbReference type="Pfam" id="PF14637">
    <property type="entry name" value="FNIP_M"/>
    <property type="match status" value="1"/>
</dbReference>
<dbReference type="Proteomes" id="UP000694388">
    <property type="component" value="Unplaced"/>
</dbReference>
<feature type="region of interest" description="Disordered" evidence="7">
    <location>
        <begin position="897"/>
        <end position="953"/>
    </location>
</feature>
<dbReference type="GO" id="GO:0042030">
    <property type="term" value="F:ATPase inhibitor activity"/>
    <property type="evidence" value="ECO:0007669"/>
    <property type="project" value="TreeGrafter"/>
</dbReference>
<organism evidence="9 10">
    <name type="scientific">Eptatretus burgeri</name>
    <name type="common">Inshore hagfish</name>
    <dbReference type="NCBI Taxonomy" id="7764"/>
    <lineage>
        <taxon>Eukaryota</taxon>
        <taxon>Metazoa</taxon>
        <taxon>Chordata</taxon>
        <taxon>Craniata</taxon>
        <taxon>Vertebrata</taxon>
        <taxon>Cyclostomata</taxon>
        <taxon>Myxini</taxon>
        <taxon>Myxiniformes</taxon>
        <taxon>Myxinidae</taxon>
        <taxon>Eptatretinae</taxon>
        <taxon>Eptatretus</taxon>
    </lineage>
</organism>
<comment type="similarity">
    <text evidence="3">Belongs to the FNIP family.</text>
</comment>
<dbReference type="InterPro" id="IPR028086">
    <property type="entry name" value="FNIP_C_dom"/>
</dbReference>
<evidence type="ECO:0000256" key="4">
    <source>
        <dbReference type="ARBA" id="ARBA00022490"/>
    </source>
</evidence>
<proteinExistence type="inferred from homology"/>
<dbReference type="Pfam" id="PF14638">
    <property type="entry name" value="FNIP_C"/>
    <property type="match status" value="1"/>
</dbReference>
<keyword evidence="4" id="KW-0963">Cytoplasm</keyword>
<dbReference type="GO" id="GO:0051087">
    <property type="term" value="F:protein-folding chaperone binding"/>
    <property type="evidence" value="ECO:0007669"/>
    <property type="project" value="TreeGrafter"/>
</dbReference>
<comment type="subcellular location">
    <subcellularLocation>
        <location evidence="1">Cytoplasm</location>
    </subcellularLocation>
    <subcellularLocation>
        <location evidence="2">Lysosome membrane</location>
    </subcellularLocation>
</comment>
<keyword evidence="6" id="KW-0458">Lysosome</keyword>
<dbReference type="OMA" id="WTCELIS"/>
<dbReference type="PANTHER" id="PTHR21634">
    <property type="entry name" value="RE13835P"/>
    <property type="match status" value="1"/>
</dbReference>
<evidence type="ECO:0000256" key="5">
    <source>
        <dbReference type="ARBA" id="ARBA00023136"/>
    </source>
</evidence>
<evidence type="ECO:0000313" key="10">
    <source>
        <dbReference type="Proteomes" id="UP000694388"/>
    </source>
</evidence>
<evidence type="ECO:0000256" key="7">
    <source>
        <dbReference type="SAM" id="MobiDB-lite"/>
    </source>
</evidence>
<dbReference type="InterPro" id="IPR028084">
    <property type="entry name" value="FNIP_N_dom"/>
</dbReference>
<protein>
    <submittedName>
        <fullName evidence="9">Folliculin interacting protein 1</fullName>
    </submittedName>
</protein>
<evidence type="ECO:0000256" key="2">
    <source>
        <dbReference type="ARBA" id="ARBA00004656"/>
    </source>
</evidence>
<feature type="domain" description="UDENN FNIP1/2-type" evidence="8">
    <location>
        <begin position="34"/>
        <end position="1142"/>
    </location>
</feature>
<reference evidence="9" key="1">
    <citation type="submission" date="2025-08" db="UniProtKB">
        <authorList>
            <consortium name="Ensembl"/>
        </authorList>
    </citation>
    <scope>IDENTIFICATION</scope>
</reference>
<dbReference type="GeneTree" id="ENSGT00390000009391"/>
<accession>A0A8C4Q0S1</accession>
<reference evidence="9" key="2">
    <citation type="submission" date="2025-09" db="UniProtKB">
        <authorList>
            <consortium name="Ensembl"/>
        </authorList>
    </citation>
    <scope>IDENTIFICATION</scope>
</reference>
<dbReference type="PROSITE" id="PS51836">
    <property type="entry name" value="DENN_FNIP12"/>
    <property type="match status" value="1"/>
</dbReference>
<keyword evidence="10" id="KW-1185">Reference proteome</keyword>
<feature type="compositionally biased region" description="Basic and acidic residues" evidence="7">
    <location>
        <begin position="916"/>
        <end position="932"/>
    </location>
</feature>
<dbReference type="InterPro" id="IPR037545">
    <property type="entry name" value="DENN_FNIP1/2"/>
</dbReference>
<dbReference type="PRINTS" id="PR02073">
    <property type="entry name" value="FOLLICULNIP1"/>
</dbReference>
<name>A0A8C4Q0S1_EPTBU</name>